<gene>
    <name evidence="11" type="ORF">BFL28_05620</name>
</gene>
<keyword evidence="3" id="KW-0808">Transferase</keyword>
<dbReference type="EC" id="2.7.10.2" evidence="2"/>
<dbReference type="InterPro" id="IPR025669">
    <property type="entry name" value="AAA_dom"/>
</dbReference>
<feature type="domain" description="AAA" evidence="10">
    <location>
        <begin position="82"/>
        <end position="198"/>
    </location>
</feature>
<comment type="similarity">
    <text evidence="1">Belongs to the CpsD/CapB family.</text>
</comment>
<keyword evidence="6" id="KW-0067">ATP-binding</keyword>
<keyword evidence="7" id="KW-0829">Tyrosine-protein kinase</keyword>
<evidence type="ECO:0000256" key="4">
    <source>
        <dbReference type="ARBA" id="ARBA00022741"/>
    </source>
</evidence>
<evidence type="ECO:0000256" key="7">
    <source>
        <dbReference type="ARBA" id="ARBA00023137"/>
    </source>
</evidence>
<dbReference type="EMBL" id="MDDS01000068">
    <property type="protein sequence ID" value="ODP36467.1"/>
    <property type="molecule type" value="Genomic_DNA"/>
</dbReference>
<dbReference type="Pfam" id="PF13614">
    <property type="entry name" value="AAA_31"/>
    <property type="match status" value="1"/>
</dbReference>
<evidence type="ECO:0000259" key="10">
    <source>
        <dbReference type="Pfam" id="PF13614"/>
    </source>
</evidence>
<dbReference type="RefSeq" id="WP_069321733.1">
    <property type="nucleotide sequence ID" value="NZ_MDDS01000068.1"/>
</dbReference>
<evidence type="ECO:0000256" key="6">
    <source>
        <dbReference type="ARBA" id="ARBA00022840"/>
    </source>
</evidence>
<evidence type="ECO:0000256" key="9">
    <source>
        <dbReference type="SAM" id="MobiDB-lite"/>
    </source>
</evidence>
<reference evidence="11 12" key="1">
    <citation type="submission" date="2016-08" db="EMBL/GenBank/DDBJ databases">
        <title>Draft genome of the agarase producing Sphingomonas sp. MCT13.</title>
        <authorList>
            <person name="D'Andrea M.M."/>
            <person name="Rossolini G.M."/>
            <person name="Thaller M.C."/>
        </authorList>
    </citation>
    <scope>NUCLEOTIDE SEQUENCE [LARGE SCALE GENOMIC DNA]</scope>
    <source>
        <strain evidence="11 12">MCT13</strain>
    </source>
</reference>
<dbReference type="InterPro" id="IPR050445">
    <property type="entry name" value="Bact_polysacc_biosynth/exp"/>
</dbReference>
<comment type="catalytic activity">
    <reaction evidence="8">
        <text>L-tyrosyl-[protein] + ATP = O-phospho-L-tyrosyl-[protein] + ADP + H(+)</text>
        <dbReference type="Rhea" id="RHEA:10596"/>
        <dbReference type="Rhea" id="RHEA-COMP:10136"/>
        <dbReference type="Rhea" id="RHEA-COMP:20101"/>
        <dbReference type="ChEBI" id="CHEBI:15378"/>
        <dbReference type="ChEBI" id="CHEBI:30616"/>
        <dbReference type="ChEBI" id="CHEBI:46858"/>
        <dbReference type="ChEBI" id="CHEBI:61978"/>
        <dbReference type="ChEBI" id="CHEBI:456216"/>
        <dbReference type="EC" id="2.7.10.2"/>
    </reaction>
</comment>
<dbReference type="PANTHER" id="PTHR32309">
    <property type="entry name" value="TYROSINE-PROTEIN KINASE"/>
    <property type="match status" value="1"/>
</dbReference>
<dbReference type="GO" id="GO:0004713">
    <property type="term" value="F:protein tyrosine kinase activity"/>
    <property type="evidence" value="ECO:0007669"/>
    <property type="project" value="TreeGrafter"/>
</dbReference>
<protein>
    <recommendedName>
        <fullName evidence="2">non-specific protein-tyrosine kinase</fullName>
        <ecNumber evidence="2">2.7.10.2</ecNumber>
    </recommendedName>
</protein>
<keyword evidence="4" id="KW-0547">Nucleotide-binding</keyword>
<comment type="caution">
    <text evidence="11">The sequence shown here is derived from an EMBL/GenBank/DDBJ whole genome shotgun (WGS) entry which is preliminary data.</text>
</comment>
<feature type="compositionally biased region" description="Low complexity" evidence="9">
    <location>
        <begin position="12"/>
        <end position="32"/>
    </location>
</feature>
<evidence type="ECO:0000256" key="2">
    <source>
        <dbReference type="ARBA" id="ARBA00011903"/>
    </source>
</evidence>
<dbReference type="PANTHER" id="PTHR32309:SF13">
    <property type="entry name" value="FERRIC ENTEROBACTIN TRANSPORT PROTEIN FEPE"/>
    <property type="match status" value="1"/>
</dbReference>
<name>A0A1E3LRT3_9SPHN</name>
<dbReference type="STRING" id="1888892.BFL28_05620"/>
<dbReference type="InterPro" id="IPR027417">
    <property type="entry name" value="P-loop_NTPase"/>
</dbReference>
<keyword evidence="5" id="KW-0418">Kinase</keyword>
<evidence type="ECO:0000256" key="3">
    <source>
        <dbReference type="ARBA" id="ARBA00022679"/>
    </source>
</evidence>
<evidence type="ECO:0000256" key="1">
    <source>
        <dbReference type="ARBA" id="ARBA00007316"/>
    </source>
</evidence>
<keyword evidence="12" id="KW-1185">Reference proteome</keyword>
<dbReference type="CDD" id="cd05387">
    <property type="entry name" value="BY-kinase"/>
    <property type="match status" value="1"/>
</dbReference>
<organism evidence="11 12">
    <name type="scientific">Sphingomonas turrisvirgatae</name>
    <dbReference type="NCBI Taxonomy" id="1888892"/>
    <lineage>
        <taxon>Bacteria</taxon>
        <taxon>Pseudomonadati</taxon>
        <taxon>Pseudomonadota</taxon>
        <taxon>Alphaproteobacteria</taxon>
        <taxon>Sphingomonadales</taxon>
        <taxon>Sphingomonadaceae</taxon>
        <taxon>Sphingomonas</taxon>
    </lineage>
</organism>
<dbReference type="SUPFAM" id="SSF52540">
    <property type="entry name" value="P-loop containing nucleoside triphosphate hydrolases"/>
    <property type="match status" value="1"/>
</dbReference>
<sequence>MNETIDINSEMAPAAAVPTPEPDAPAAATTPAPDYRFSRRIVTLSRPDSPEAEGIRSLHTHLMAGHVRDGRRGLAICSPGVGAGCTTVSVNLAVAFAQAGINTLLVDANLHQPGVEQMIQPFTPATGLQQLLTSDSEMQTDEVRHEILPNLSVLYAGGQDARASQLIATRQFKQVIDDCMRDFEFTIVDTPAHGGSTDARRVALSVRYALIVARRNVTYLSEVKDFIEQLETDRIRLVGSFLTDF</sequence>
<dbReference type="Proteomes" id="UP000094487">
    <property type="component" value="Unassembled WGS sequence"/>
</dbReference>
<dbReference type="GO" id="GO:0005886">
    <property type="term" value="C:plasma membrane"/>
    <property type="evidence" value="ECO:0007669"/>
    <property type="project" value="TreeGrafter"/>
</dbReference>
<feature type="region of interest" description="Disordered" evidence="9">
    <location>
        <begin position="1"/>
        <end position="32"/>
    </location>
</feature>
<dbReference type="AlphaFoldDB" id="A0A1E3LRT3"/>
<evidence type="ECO:0000313" key="11">
    <source>
        <dbReference type="EMBL" id="ODP36467.1"/>
    </source>
</evidence>
<dbReference type="OrthoDB" id="230260at2"/>
<dbReference type="Gene3D" id="3.40.50.300">
    <property type="entry name" value="P-loop containing nucleotide triphosphate hydrolases"/>
    <property type="match status" value="1"/>
</dbReference>
<proteinExistence type="inferred from homology"/>
<evidence type="ECO:0000256" key="5">
    <source>
        <dbReference type="ARBA" id="ARBA00022777"/>
    </source>
</evidence>
<evidence type="ECO:0000256" key="8">
    <source>
        <dbReference type="ARBA" id="ARBA00051245"/>
    </source>
</evidence>
<evidence type="ECO:0000313" key="12">
    <source>
        <dbReference type="Proteomes" id="UP000094487"/>
    </source>
</evidence>
<dbReference type="InterPro" id="IPR005702">
    <property type="entry name" value="Wzc-like_C"/>
</dbReference>
<accession>A0A1E3LRT3</accession>